<dbReference type="STRING" id="684552.SAMN04489719_2063"/>
<keyword evidence="2" id="KW-0347">Helicase</keyword>
<feature type="domain" description="Helicase XPB/Ssl2 N-terminal" evidence="1">
    <location>
        <begin position="281"/>
        <end position="407"/>
    </location>
</feature>
<organism evidence="2 3">
    <name type="scientific">Agrococcus carbonis</name>
    <dbReference type="NCBI Taxonomy" id="684552"/>
    <lineage>
        <taxon>Bacteria</taxon>
        <taxon>Bacillati</taxon>
        <taxon>Actinomycetota</taxon>
        <taxon>Actinomycetes</taxon>
        <taxon>Micrococcales</taxon>
        <taxon>Microbacteriaceae</taxon>
        <taxon>Agrococcus</taxon>
    </lineage>
</organism>
<dbReference type="RefSeq" id="WP_092666925.1">
    <property type="nucleotide sequence ID" value="NZ_LT629734.1"/>
</dbReference>
<dbReference type="OrthoDB" id="3415124at2"/>
<dbReference type="EMBL" id="LT629734">
    <property type="protein sequence ID" value="SDS32686.1"/>
    <property type="molecule type" value="Genomic_DNA"/>
</dbReference>
<dbReference type="Proteomes" id="UP000199649">
    <property type="component" value="Chromosome I"/>
</dbReference>
<dbReference type="Pfam" id="PF13625">
    <property type="entry name" value="Helicase_C_3"/>
    <property type="match status" value="1"/>
</dbReference>
<protein>
    <submittedName>
        <fullName evidence="2">Helicase conserved C-terminal domain-containing protein</fullName>
    </submittedName>
</protein>
<sequence>MDVVELAARIQAMPDDALDLLVVERQAPAQLGSTFDLAEHLVTDASIAAALRWRTASELAALARGESTPRLDALLLGVDGAALPRVRALAAAAEVVDAPQAEPIESPTAPQTAIDEAIKVSELVHRVADAPIVLRSRAQLPAATGRELAAAVDADPAELEERLEPALLAGLLDRSDGRLRATVDADAWLAAPVPERWSALAEAWLAATPDHAAVAAEPRAQFPLADAAALAVRQRQHRQAQRLGLADRGAPTTLAVDLRERPDAARAALAAHVPPATASVYLQPDLSAVAPGPLEAAVEARLRRIARVERAGIASHWRFTRQSVAAGLAAGDDVDDVLAFLTEASLTGLPQPVAYLVRETAAKFGSLRVRPVDPIAEGGARSQARSDDEQVIRTIAVDRALVSAGPRQTGPHRVTFRTSAEEALQALLEERYPAVLEDDEGELVLRAPERAPRPVRERHRLVARLRDAGFEVGDQERAWLERQLQGAIRERVPVRLTVATGDEPVDVELVPLAVANGRLRARDARRDIERTLPLSAITKVAGLGVAT</sequence>
<keyword evidence="2" id="KW-0067">ATP-binding</keyword>
<evidence type="ECO:0000313" key="2">
    <source>
        <dbReference type="EMBL" id="SDS32686.1"/>
    </source>
</evidence>
<keyword evidence="3" id="KW-1185">Reference proteome</keyword>
<evidence type="ECO:0000313" key="3">
    <source>
        <dbReference type="Proteomes" id="UP000199649"/>
    </source>
</evidence>
<keyword evidence="2" id="KW-0547">Nucleotide-binding</keyword>
<dbReference type="InterPro" id="IPR032830">
    <property type="entry name" value="XPB/Ssl2_N"/>
</dbReference>
<evidence type="ECO:0000259" key="1">
    <source>
        <dbReference type="Pfam" id="PF13625"/>
    </source>
</evidence>
<name>A0A1H1RAY9_9MICO</name>
<accession>A0A1H1RAY9</accession>
<proteinExistence type="predicted"/>
<reference evidence="3" key="1">
    <citation type="submission" date="2016-10" db="EMBL/GenBank/DDBJ databases">
        <authorList>
            <person name="Varghese N."/>
            <person name="Submissions S."/>
        </authorList>
    </citation>
    <scope>NUCLEOTIDE SEQUENCE [LARGE SCALE GENOMIC DNA]</scope>
    <source>
        <strain evidence="3">DSM 22965</strain>
    </source>
</reference>
<gene>
    <name evidence="2" type="ORF">SAMN04489719_2063</name>
</gene>
<keyword evidence="2" id="KW-0378">Hydrolase</keyword>
<dbReference type="AlphaFoldDB" id="A0A1H1RAY9"/>
<dbReference type="GO" id="GO:0004386">
    <property type="term" value="F:helicase activity"/>
    <property type="evidence" value="ECO:0007669"/>
    <property type="project" value="UniProtKB-KW"/>
</dbReference>